<keyword evidence="2" id="KW-1185">Reference proteome</keyword>
<dbReference type="AlphaFoldDB" id="A0AAV9IJ98"/>
<comment type="caution">
    <text evidence="1">The sequence shown here is derived from an EMBL/GenBank/DDBJ whole genome shotgun (WGS) entry which is preliminary data.</text>
</comment>
<reference evidence="1 2" key="1">
    <citation type="submission" date="2022-07" db="EMBL/GenBank/DDBJ databases">
        <title>Genome-wide signatures of adaptation to extreme environments.</title>
        <authorList>
            <person name="Cho C.H."/>
            <person name="Yoon H.S."/>
        </authorList>
    </citation>
    <scope>NUCLEOTIDE SEQUENCE [LARGE SCALE GENOMIC DNA]</scope>
    <source>
        <strain evidence="1 2">108.79 E11</strain>
    </source>
</reference>
<proteinExistence type="predicted"/>
<evidence type="ECO:0000313" key="2">
    <source>
        <dbReference type="Proteomes" id="UP001300502"/>
    </source>
</evidence>
<organism evidence="1 2">
    <name type="scientific">Galdieria yellowstonensis</name>
    <dbReference type="NCBI Taxonomy" id="3028027"/>
    <lineage>
        <taxon>Eukaryota</taxon>
        <taxon>Rhodophyta</taxon>
        <taxon>Bangiophyceae</taxon>
        <taxon>Galdieriales</taxon>
        <taxon>Galdieriaceae</taxon>
        <taxon>Galdieria</taxon>
    </lineage>
</organism>
<sequence>MFLPPVLDPIPNKDYLGAFVTQDLIRKESELDSDPIKFGKKYIPMFFLQSMDSGNIFAIHPLRGTWTCYAKDIFIKHIIDIWYNNYYIPYEEITPEEKKKYGTIIRSLKRVFRMNYTHHIIFKDGMIYDYNMQKFIERIKPVEFSVNVPIKYTFEECFEDIDVAFNLLRHCFQTDDDMEAFLDIVLDIYTNRTTYDHVSISPQKQAANFFVAVIVELFPEEYHEKWEETKGIHSIQLRVSPDEEDILCLRPYARAIIGVAISKKLKCMPKVSTLCFNSYQKLRVQFDTKKHMYGRRKLTEDFPCKRRCISRRAIHKDFVKGNK</sequence>
<dbReference type="Proteomes" id="UP001300502">
    <property type="component" value="Unassembled WGS sequence"/>
</dbReference>
<evidence type="ECO:0000313" key="1">
    <source>
        <dbReference type="EMBL" id="KAK4527545.1"/>
    </source>
</evidence>
<gene>
    <name evidence="1" type="ORF">GAYE_SCF41G5468</name>
</gene>
<name>A0AAV9IJ98_9RHOD</name>
<protein>
    <submittedName>
        <fullName evidence="1">Uncharacterized protein</fullName>
    </submittedName>
</protein>
<accession>A0AAV9IJ98</accession>
<dbReference type="EMBL" id="JANCYU010000053">
    <property type="protein sequence ID" value="KAK4527545.1"/>
    <property type="molecule type" value="Genomic_DNA"/>
</dbReference>